<keyword evidence="1" id="KW-0479">Metal-binding</keyword>
<dbReference type="Gene3D" id="3.40.190.10">
    <property type="entry name" value="Periplasmic binding protein-like II"/>
    <property type="match status" value="2"/>
</dbReference>
<gene>
    <name evidence="3" type="ORF">ADAEDOLL_00030</name>
</gene>
<accession>A0A7G9YGU0</accession>
<dbReference type="SUPFAM" id="SSF53850">
    <property type="entry name" value="Periplasmic binding protein-like II"/>
    <property type="match status" value="1"/>
</dbReference>
<name>A0A7G9YGU0_9EURY</name>
<reference evidence="3" key="1">
    <citation type="submission" date="2020-06" db="EMBL/GenBank/DDBJ databases">
        <title>Unique genomic features of the anaerobic methanotrophic archaea.</title>
        <authorList>
            <person name="Chadwick G.L."/>
            <person name="Skennerton C.T."/>
            <person name="Laso-Perez R."/>
            <person name="Leu A.O."/>
            <person name="Speth D.R."/>
            <person name="Yu H."/>
            <person name="Morgan-Lang C."/>
            <person name="Hatzenpichler R."/>
            <person name="Goudeau D."/>
            <person name="Malmstrom R."/>
            <person name="Brazelton W.J."/>
            <person name="Woyke T."/>
            <person name="Hallam S.J."/>
            <person name="Tyson G.W."/>
            <person name="Wegener G."/>
            <person name="Boetius A."/>
            <person name="Orphan V."/>
        </authorList>
    </citation>
    <scope>NUCLEOTIDE SEQUENCE</scope>
</reference>
<protein>
    <recommendedName>
        <fullName evidence="4">Molybdate ABC transporter substrate-binding protein</fullName>
    </recommendedName>
</protein>
<evidence type="ECO:0000313" key="3">
    <source>
        <dbReference type="EMBL" id="QNO47224.1"/>
    </source>
</evidence>
<dbReference type="InterPro" id="IPR005950">
    <property type="entry name" value="ModA"/>
</dbReference>
<dbReference type="NCBIfam" id="TIGR01256">
    <property type="entry name" value="modA"/>
    <property type="match status" value="1"/>
</dbReference>
<dbReference type="GO" id="GO:0030973">
    <property type="term" value="F:molybdate ion binding"/>
    <property type="evidence" value="ECO:0007669"/>
    <property type="project" value="TreeGrafter"/>
</dbReference>
<evidence type="ECO:0000256" key="2">
    <source>
        <dbReference type="ARBA" id="ARBA00022729"/>
    </source>
</evidence>
<proteinExistence type="predicted"/>
<evidence type="ECO:0008006" key="4">
    <source>
        <dbReference type="Google" id="ProtNLM"/>
    </source>
</evidence>
<dbReference type="PIRSF" id="PIRSF004846">
    <property type="entry name" value="ModA"/>
    <property type="match status" value="1"/>
</dbReference>
<organism evidence="3">
    <name type="scientific">Candidatus Methanogaster sp. ANME-2c ERB4</name>
    <dbReference type="NCBI Taxonomy" id="2759911"/>
    <lineage>
        <taxon>Archaea</taxon>
        <taxon>Methanobacteriati</taxon>
        <taxon>Methanobacteriota</taxon>
        <taxon>Stenosarchaea group</taxon>
        <taxon>Methanomicrobia</taxon>
        <taxon>Methanosarcinales</taxon>
        <taxon>ANME-2 cluster</taxon>
        <taxon>Candidatus Methanogasteraceae</taxon>
        <taxon>Candidatus Methanogaster</taxon>
    </lineage>
</organism>
<dbReference type="EMBL" id="MT631244">
    <property type="protein sequence ID" value="QNO47224.1"/>
    <property type="molecule type" value="Genomic_DNA"/>
</dbReference>
<keyword evidence="2" id="KW-0732">Signal</keyword>
<dbReference type="InterPro" id="IPR050682">
    <property type="entry name" value="ModA/WtpA"/>
</dbReference>
<dbReference type="Pfam" id="PF13531">
    <property type="entry name" value="SBP_bac_11"/>
    <property type="match status" value="1"/>
</dbReference>
<sequence length="259" mass="28269">MLILLILLCTTITPGCIDDTQEQTPESLLVYCGAGMRKPMDEIGSLFEEEYGVSIHYNYAGSNALLSQMELTRKGDVYMPGATYYFDLARDKGLTDYEQLIAYHVPVIAVPRGNPANITSLEDLAEPEVTVILGDSKAAAIGKLGDAILETNGLYDAVEKNVIARGATVNELIVYVSMKQADASIIWEDLAANSEKMEIVKIPDGQNIIKIVPIGTLTSSKQKDTAKGFVDFVASPEGKAIFEKHGFTTYPDEEYEGEQ</sequence>
<dbReference type="AlphaFoldDB" id="A0A7G9YGU0"/>
<dbReference type="GO" id="GO:0015689">
    <property type="term" value="P:molybdate ion transport"/>
    <property type="evidence" value="ECO:0007669"/>
    <property type="project" value="InterPro"/>
</dbReference>
<dbReference type="CDD" id="cd13517">
    <property type="entry name" value="PBP2_ModA3_like"/>
    <property type="match status" value="1"/>
</dbReference>
<evidence type="ECO:0000256" key="1">
    <source>
        <dbReference type="ARBA" id="ARBA00022723"/>
    </source>
</evidence>
<dbReference type="PANTHER" id="PTHR30632:SF0">
    <property type="entry name" value="SULFATE-BINDING PROTEIN"/>
    <property type="match status" value="1"/>
</dbReference>
<dbReference type="GO" id="GO:0046872">
    <property type="term" value="F:metal ion binding"/>
    <property type="evidence" value="ECO:0007669"/>
    <property type="project" value="UniProtKB-KW"/>
</dbReference>
<dbReference type="PANTHER" id="PTHR30632">
    <property type="entry name" value="MOLYBDATE-BINDING PERIPLASMIC PROTEIN"/>
    <property type="match status" value="1"/>
</dbReference>